<dbReference type="GO" id="GO:0005739">
    <property type="term" value="C:mitochondrion"/>
    <property type="evidence" value="ECO:0007669"/>
    <property type="project" value="TreeGrafter"/>
</dbReference>
<evidence type="ECO:0000256" key="5">
    <source>
        <dbReference type="SAM" id="MobiDB-lite"/>
    </source>
</evidence>
<proteinExistence type="inferred from homology"/>
<reference evidence="7 8" key="1">
    <citation type="submission" date="2019-07" db="EMBL/GenBank/DDBJ databases">
        <title>Draft genome assembly of a fouling barnacle, Amphibalanus amphitrite (Darwin, 1854): The first reference genome for Thecostraca.</title>
        <authorList>
            <person name="Kim W."/>
        </authorList>
    </citation>
    <scope>NUCLEOTIDE SEQUENCE [LARGE SCALE GENOMIC DNA]</scope>
    <source>
        <strain evidence="7">SNU_AA5</strain>
        <tissue evidence="7">Soma without cirri and trophi</tissue>
    </source>
</reference>
<dbReference type="InterPro" id="IPR016162">
    <property type="entry name" value="Ald_DH_N"/>
</dbReference>
<evidence type="ECO:0000313" key="8">
    <source>
        <dbReference type="Proteomes" id="UP000440578"/>
    </source>
</evidence>
<name>A0A6A4V8X0_AMPAM</name>
<dbReference type="GO" id="GO:0004777">
    <property type="term" value="F:succinate-semialdehyde dehydrogenase (NAD+) activity"/>
    <property type="evidence" value="ECO:0007669"/>
    <property type="project" value="TreeGrafter"/>
</dbReference>
<evidence type="ECO:0000256" key="3">
    <source>
        <dbReference type="PROSITE-ProRule" id="PRU10007"/>
    </source>
</evidence>
<feature type="domain" description="Aldehyde dehydrogenase" evidence="6">
    <location>
        <begin position="38"/>
        <end position="507"/>
    </location>
</feature>
<evidence type="ECO:0000259" key="6">
    <source>
        <dbReference type="Pfam" id="PF00171"/>
    </source>
</evidence>
<dbReference type="InterPro" id="IPR016161">
    <property type="entry name" value="Ald_DH/histidinol_DH"/>
</dbReference>
<dbReference type="GO" id="GO:0009450">
    <property type="term" value="P:gamma-aminobutyric acid catabolic process"/>
    <property type="evidence" value="ECO:0007669"/>
    <property type="project" value="TreeGrafter"/>
</dbReference>
<dbReference type="AlphaFoldDB" id="A0A6A4V8X0"/>
<dbReference type="InterPro" id="IPR050740">
    <property type="entry name" value="Aldehyde_DH_Superfamily"/>
</dbReference>
<dbReference type="Gene3D" id="3.40.309.10">
    <property type="entry name" value="Aldehyde Dehydrogenase, Chain A, domain 2"/>
    <property type="match status" value="1"/>
</dbReference>
<evidence type="ECO:0000313" key="7">
    <source>
        <dbReference type="EMBL" id="KAF0291026.1"/>
    </source>
</evidence>
<dbReference type="Proteomes" id="UP000440578">
    <property type="component" value="Unassembled WGS sequence"/>
</dbReference>
<dbReference type="InterPro" id="IPR015590">
    <property type="entry name" value="Aldehyde_DH_dom"/>
</dbReference>
<organism evidence="7 8">
    <name type="scientific">Amphibalanus amphitrite</name>
    <name type="common">Striped barnacle</name>
    <name type="synonym">Balanus amphitrite</name>
    <dbReference type="NCBI Taxonomy" id="1232801"/>
    <lineage>
        <taxon>Eukaryota</taxon>
        <taxon>Metazoa</taxon>
        <taxon>Ecdysozoa</taxon>
        <taxon>Arthropoda</taxon>
        <taxon>Crustacea</taxon>
        <taxon>Multicrustacea</taxon>
        <taxon>Cirripedia</taxon>
        <taxon>Thoracica</taxon>
        <taxon>Thoracicalcarea</taxon>
        <taxon>Balanomorpha</taxon>
        <taxon>Balanoidea</taxon>
        <taxon>Balanidae</taxon>
        <taxon>Amphibalaninae</taxon>
        <taxon>Amphibalanus</taxon>
    </lineage>
</organism>
<dbReference type="EMBL" id="VIIS01001914">
    <property type="protein sequence ID" value="KAF0291026.1"/>
    <property type="molecule type" value="Genomic_DNA"/>
</dbReference>
<keyword evidence="2 4" id="KW-0560">Oxidoreductase</keyword>
<evidence type="ECO:0000256" key="4">
    <source>
        <dbReference type="RuleBase" id="RU003345"/>
    </source>
</evidence>
<dbReference type="Pfam" id="PF00171">
    <property type="entry name" value="Aldedh"/>
    <property type="match status" value="1"/>
</dbReference>
<dbReference type="Gene3D" id="3.40.605.10">
    <property type="entry name" value="Aldehyde Dehydrogenase, Chain A, domain 1"/>
    <property type="match status" value="1"/>
</dbReference>
<comment type="caution">
    <text evidence="7">The sequence shown here is derived from an EMBL/GenBank/DDBJ whole genome shotgun (WGS) entry which is preliminary data.</text>
</comment>
<accession>A0A6A4V8X0</accession>
<dbReference type="InterPro" id="IPR029510">
    <property type="entry name" value="Ald_DH_CS_GLU"/>
</dbReference>
<protein>
    <submittedName>
        <fullName evidence="7">Succinate-semialdehyde dehydrogenase, mitochondrial</fullName>
    </submittedName>
</protein>
<dbReference type="PROSITE" id="PS00687">
    <property type="entry name" value="ALDEHYDE_DEHYDR_GLU"/>
    <property type="match status" value="1"/>
</dbReference>
<dbReference type="InterPro" id="IPR016163">
    <property type="entry name" value="Ald_DH_C"/>
</dbReference>
<comment type="similarity">
    <text evidence="1 4">Belongs to the aldehyde dehydrogenase family.</text>
</comment>
<keyword evidence="8" id="KW-1185">Reference proteome</keyword>
<dbReference type="SUPFAM" id="SSF53720">
    <property type="entry name" value="ALDH-like"/>
    <property type="match status" value="1"/>
</dbReference>
<evidence type="ECO:0000256" key="2">
    <source>
        <dbReference type="ARBA" id="ARBA00023002"/>
    </source>
</evidence>
<feature type="active site" evidence="3">
    <location>
        <position position="276"/>
    </location>
</feature>
<feature type="region of interest" description="Disordered" evidence="5">
    <location>
        <begin position="365"/>
        <end position="386"/>
    </location>
</feature>
<dbReference type="PANTHER" id="PTHR43353:SF5">
    <property type="entry name" value="SUCCINATE-SEMIALDEHYDE DEHYDROGENASE, MITOCHONDRIAL"/>
    <property type="match status" value="1"/>
</dbReference>
<dbReference type="OrthoDB" id="6336534at2759"/>
<dbReference type="CDD" id="cd07103">
    <property type="entry name" value="ALDH_F5_SSADH_GabD"/>
    <property type="match status" value="1"/>
</dbReference>
<dbReference type="FunFam" id="3.40.605.10:FF:000005">
    <property type="entry name" value="Succinate-semialdehyde dehydrogenase I"/>
    <property type="match status" value="1"/>
</dbReference>
<dbReference type="PANTHER" id="PTHR43353">
    <property type="entry name" value="SUCCINATE-SEMIALDEHYDE DEHYDROGENASE, MITOCHONDRIAL"/>
    <property type="match status" value="1"/>
</dbReference>
<sequence length="512" mass="54425">MWMQLRYSQVFLCQHCRMLGGVRRLSLLRSQALVAGQWTGADNGATFEVTNPATDQVLGSVPDLGPAETGRAVEAAARYQTTWETTPAKRRSQLLHEYFRVLEAHSEQLAELITAEQGKPLAEARAEVAYGSAYIEWYAGEARRIYGDYVEGAPNKETLLIRQPAGVAALITPWNFPFAMLARKLGAALACGCVAVAKPAEDTPLTALAMAELAQRAGLPDGTLSVITSSRRNAAPVGAALCADPRIAVMSFTGSTAVGKLLYAQCAPTVKKLALELGGNSPFIVFDSADLQKAVAGCMASKFRNAGQTCVSTNRILVQSGIYERFVAALSEAMDRQLTLGNGATDGVNVGPLVNDAQMNKVSGLVSESGASGGGGGARRRPAQPGRPLLRAHAAAGLSRPDMVCFKEEVFGPVSACARCGPQGGLRLRKRPCRSANNTDAGLAAYMFTENISQAWRVSKRLQYGMVGVNEGIVSQPEAAFGGVKQSGLGREGSRHSIEDYTDIKYICFGTQ</sequence>
<gene>
    <name evidence="7" type="primary">Aldh5a1_1</name>
    <name evidence="7" type="ORF">FJT64_010796</name>
</gene>
<evidence type="ECO:0000256" key="1">
    <source>
        <dbReference type="ARBA" id="ARBA00009986"/>
    </source>
</evidence>